<comment type="caution">
    <text evidence="18">The sequence shown here is derived from an EMBL/GenBank/DDBJ whole genome shotgun (WGS) entry which is preliminary data.</text>
</comment>
<dbReference type="Gene3D" id="3.30.565.10">
    <property type="entry name" value="Histidine kinase-like ATPase, C-terminal domain"/>
    <property type="match status" value="1"/>
</dbReference>
<keyword evidence="4" id="KW-1003">Cell membrane</keyword>
<dbReference type="PANTHER" id="PTHR34220">
    <property type="entry name" value="SENSOR HISTIDINE KINASE YPDA"/>
    <property type="match status" value="1"/>
</dbReference>
<evidence type="ECO:0000256" key="12">
    <source>
        <dbReference type="ARBA" id="ARBA00023012"/>
    </source>
</evidence>
<accession>A0ABS6JQN6</accession>
<sequence>MVIVLLIVGVNTYNWVSAVLKDNAEKQIQQTAIQASGKMEALYEQLESLMTQISTNANIQHILLHDVKGNPPSFQQRQSLMYLVNSYLAYYNNVDNIEIYRADHKRLFPLHEGELSHRIDEQWIQQAEEVKGRTVWVGTDPADPNYFIAIKQITLMERWFSHGGYLLVRMKDNYFEFEDTNQEEEYMILFDSSEEPVTSNYIGDTSKFLTNENHIHIDDQEYMMVSHMSEKTGWKTIILTPVQAVTRDLPVLKTAIIISGALGFVIYLLFSIFFSTMITRPILKLTKTMRYGKLGSLKAHSETSSTYEINELNNTYNQMVETMNSLIQEVYEKELNKSRSELKALQAQINPHFLYNTLDALYWSLEAKGEEKLADYVLDMSDLFRYTISHPKEDDWVELKEEINHIERYLKIMRVRFGSRLIWRLSVSSEHYHVKLPKLLIQPLVENAILHGVGNKTGPGCVEIIIKPSTNHSSRLRVEVKDNGVGMTKDTVEKIMNSFDMEESSFDTNGTGMAIVNCNRRLNLYYNESSIRGITIHSSLGEGTTVSFEIPFKGGDQ</sequence>
<evidence type="ECO:0000256" key="2">
    <source>
        <dbReference type="ARBA" id="ARBA00004651"/>
    </source>
</evidence>
<comment type="subcellular location">
    <subcellularLocation>
        <location evidence="2">Cell membrane</location>
        <topology evidence="2">Multi-pass membrane protein</topology>
    </subcellularLocation>
</comment>
<organism evidence="18 19">
    <name type="scientific">Evansella alkalicola</name>
    <dbReference type="NCBI Taxonomy" id="745819"/>
    <lineage>
        <taxon>Bacteria</taxon>
        <taxon>Bacillati</taxon>
        <taxon>Bacillota</taxon>
        <taxon>Bacilli</taxon>
        <taxon>Bacillales</taxon>
        <taxon>Bacillaceae</taxon>
        <taxon>Evansella</taxon>
    </lineage>
</organism>
<feature type="coiled-coil region" evidence="14">
    <location>
        <begin position="309"/>
        <end position="348"/>
    </location>
</feature>
<dbReference type="PROSITE" id="PS50109">
    <property type="entry name" value="HIS_KIN"/>
    <property type="match status" value="1"/>
</dbReference>
<evidence type="ECO:0000256" key="5">
    <source>
        <dbReference type="ARBA" id="ARBA00022553"/>
    </source>
</evidence>
<dbReference type="CDD" id="cd06225">
    <property type="entry name" value="HAMP"/>
    <property type="match status" value="1"/>
</dbReference>
<dbReference type="Pfam" id="PF06580">
    <property type="entry name" value="His_kinase"/>
    <property type="match status" value="1"/>
</dbReference>
<dbReference type="SUPFAM" id="SSF55874">
    <property type="entry name" value="ATPase domain of HSP90 chaperone/DNA topoisomerase II/histidine kinase"/>
    <property type="match status" value="1"/>
</dbReference>
<evidence type="ECO:0000256" key="13">
    <source>
        <dbReference type="ARBA" id="ARBA00023136"/>
    </source>
</evidence>
<evidence type="ECO:0000256" key="10">
    <source>
        <dbReference type="ARBA" id="ARBA00022840"/>
    </source>
</evidence>
<evidence type="ECO:0000313" key="19">
    <source>
        <dbReference type="Proteomes" id="UP000790580"/>
    </source>
</evidence>
<dbReference type="PROSITE" id="PS50885">
    <property type="entry name" value="HAMP"/>
    <property type="match status" value="1"/>
</dbReference>
<dbReference type="InterPro" id="IPR036890">
    <property type="entry name" value="HATPase_C_sf"/>
</dbReference>
<protein>
    <recommendedName>
        <fullName evidence="3">histidine kinase</fullName>
        <ecNumber evidence="3">2.7.13.3</ecNumber>
    </recommendedName>
</protein>
<evidence type="ECO:0000256" key="6">
    <source>
        <dbReference type="ARBA" id="ARBA00022679"/>
    </source>
</evidence>
<keyword evidence="12" id="KW-0902">Two-component regulatory system</keyword>
<evidence type="ECO:0000259" key="16">
    <source>
        <dbReference type="PROSITE" id="PS50109"/>
    </source>
</evidence>
<dbReference type="PRINTS" id="PR00344">
    <property type="entry name" value="BCTRLSENSOR"/>
</dbReference>
<dbReference type="InterPro" id="IPR003594">
    <property type="entry name" value="HATPase_dom"/>
</dbReference>
<keyword evidence="5" id="KW-0597">Phosphoprotein</keyword>
<comment type="catalytic activity">
    <reaction evidence="1">
        <text>ATP + protein L-histidine = ADP + protein N-phospho-L-histidine.</text>
        <dbReference type="EC" id="2.7.13.3"/>
    </reaction>
</comment>
<keyword evidence="13 15" id="KW-0472">Membrane</keyword>
<feature type="domain" description="HAMP" evidence="17">
    <location>
        <begin position="276"/>
        <end position="328"/>
    </location>
</feature>
<dbReference type="SMART" id="SM00387">
    <property type="entry name" value="HATPase_c"/>
    <property type="match status" value="1"/>
</dbReference>
<dbReference type="PANTHER" id="PTHR34220:SF11">
    <property type="entry name" value="SENSOR PROTEIN KINASE HPTS"/>
    <property type="match status" value="1"/>
</dbReference>
<dbReference type="EMBL" id="JAHQCR010000018">
    <property type="protein sequence ID" value="MBU9720592.1"/>
    <property type="molecule type" value="Genomic_DNA"/>
</dbReference>
<dbReference type="InterPro" id="IPR003660">
    <property type="entry name" value="HAMP_dom"/>
</dbReference>
<keyword evidence="7 15" id="KW-0812">Transmembrane</keyword>
<dbReference type="InterPro" id="IPR010559">
    <property type="entry name" value="Sig_transdc_His_kin_internal"/>
</dbReference>
<dbReference type="InterPro" id="IPR050640">
    <property type="entry name" value="Bact_2-comp_sensor_kinase"/>
</dbReference>
<gene>
    <name evidence="18" type="ORF">KS407_03925</name>
</gene>
<dbReference type="Proteomes" id="UP000790580">
    <property type="component" value="Unassembled WGS sequence"/>
</dbReference>
<evidence type="ECO:0000256" key="11">
    <source>
        <dbReference type="ARBA" id="ARBA00022989"/>
    </source>
</evidence>
<keyword evidence="19" id="KW-1185">Reference proteome</keyword>
<evidence type="ECO:0000256" key="14">
    <source>
        <dbReference type="SAM" id="Coils"/>
    </source>
</evidence>
<evidence type="ECO:0000256" key="3">
    <source>
        <dbReference type="ARBA" id="ARBA00012438"/>
    </source>
</evidence>
<dbReference type="InterPro" id="IPR004358">
    <property type="entry name" value="Sig_transdc_His_kin-like_C"/>
</dbReference>
<dbReference type="Pfam" id="PF02518">
    <property type="entry name" value="HATPase_c"/>
    <property type="match status" value="1"/>
</dbReference>
<dbReference type="GO" id="GO:0016301">
    <property type="term" value="F:kinase activity"/>
    <property type="evidence" value="ECO:0007669"/>
    <property type="project" value="UniProtKB-KW"/>
</dbReference>
<keyword evidence="14" id="KW-0175">Coiled coil</keyword>
<feature type="transmembrane region" description="Helical" evidence="15">
    <location>
        <begin position="256"/>
        <end position="283"/>
    </location>
</feature>
<evidence type="ECO:0000256" key="1">
    <source>
        <dbReference type="ARBA" id="ARBA00000085"/>
    </source>
</evidence>
<keyword evidence="8" id="KW-0547">Nucleotide-binding</keyword>
<dbReference type="EC" id="2.7.13.3" evidence="3"/>
<evidence type="ECO:0000259" key="17">
    <source>
        <dbReference type="PROSITE" id="PS50885"/>
    </source>
</evidence>
<evidence type="ECO:0000256" key="9">
    <source>
        <dbReference type="ARBA" id="ARBA00022777"/>
    </source>
</evidence>
<keyword evidence="6" id="KW-0808">Transferase</keyword>
<proteinExistence type="predicted"/>
<evidence type="ECO:0000256" key="7">
    <source>
        <dbReference type="ARBA" id="ARBA00022692"/>
    </source>
</evidence>
<reference evidence="18 19" key="1">
    <citation type="submission" date="2021-06" db="EMBL/GenBank/DDBJ databases">
        <title>Bacillus sp. RD4P76, an endophyte from a halophyte.</title>
        <authorList>
            <person name="Sun J.-Q."/>
        </authorList>
    </citation>
    <scope>NUCLEOTIDE SEQUENCE [LARGE SCALE GENOMIC DNA]</scope>
    <source>
        <strain evidence="18 19">JCM 17098</strain>
    </source>
</reference>
<dbReference type="Gene3D" id="6.10.340.10">
    <property type="match status" value="1"/>
</dbReference>
<keyword evidence="11 15" id="KW-1133">Transmembrane helix</keyword>
<evidence type="ECO:0000256" key="8">
    <source>
        <dbReference type="ARBA" id="ARBA00022741"/>
    </source>
</evidence>
<evidence type="ECO:0000313" key="18">
    <source>
        <dbReference type="EMBL" id="MBU9720592.1"/>
    </source>
</evidence>
<dbReference type="InterPro" id="IPR005467">
    <property type="entry name" value="His_kinase_dom"/>
</dbReference>
<feature type="domain" description="Histidine kinase" evidence="16">
    <location>
        <begin position="440"/>
        <end position="554"/>
    </location>
</feature>
<evidence type="ECO:0000256" key="4">
    <source>
        <dbReference type="ARBA" id="ARBA00022475"/>
    </source>
</evidence>
<evidence type="ECO:0000256" key="15">
    <source>
        <dbReference type="SAM" id="Phobius"/>
    </source>
</evidence>
<dbReference type="RefSeq" id="WP_088078041.1">
    <property type="nucleotide sequence ID" value="NZ_JAHQCR010000018.1"/>
</dbReference>
<keyword evidence="9 18" id="KW-0418">Kinase</keyword>
<name>A0ABS6JQN6_9BACI</name>
<keyword evidence="10" id="KW-0067">ATP-binding</keyword>